<evidence type="ECO:0000313" key="2">
    <source>
        <dbReference type="Proteomes" id="UP000054485"/>
    </source>
</evidence>
<reference evidence="2" key="2">
    <citation type="submission" date="2015-01" db="EMBL/GenBank/DDBJ databases">
        <title>Evolutionary Origins and Diversification of the Mycorrhizal Mutualists.</title>
        <authorList>
            <consortium name="DOE Joint Genome Institute"/>
            <consortium name="Mycorrhizal Genomics Consortium"/>
            <person name="Kohler A."/>
            <person name="Kuo A."/>
            <person name="Nagy L.G."/>
            <person name="Floudas D."/>
            <person name="Copeland A."/>
            <person name="Barry K.W."/>
            <person name="Cichocki N."/>
            <person name="Veneault-Fourrey C."/>
            <person name="LaButti K."/>
            <person name="Lindquist E.A."/>
            <person name="Lipzen A."/>
            <person name="Lundell T."/>
            <person name="Morin E."/>
            <person name="Murat C."/>
            <person name="Riley R."/>
            <person name="Ohm R."/>
            <person name="Sun H."/>
            <person name="Tunlid A."/>
            <person name="Henrissat B."/>
            <person name="Grigoriev I.V."/>
            <person name="Hibbett D.S."/>
            <person name="Martin F."/>
        </authorList>
    </citation>
    <scope>NUCLEOTIDE SEQUENCE [LARGE SCALE GENOMIC DNA]</scope>
    <source>
        <strain evidence="2">UH-Slu-Lm8-n1</strain>
    </source>
</reference>
<dbReference type="AlphaFoldDB" id="A0A0D0B518"/>
<dbReference type="OrthoDB" id="10455400at2759"/>
<reference evidence="1 2" key="1">
    <citation type="submission" date="2014-04" db="EMBL/GenBank/DDBJ databases">
        <authorList>
            <consortium name="DOE Joint Genome Institute"/>
            <person name="Kuo A."/>
            <person name="Ruytinx J."/>
            <person name="Rineau F."/>
            <person name="Colpaert J."/>
            <person name="Kohler A."/>
            <person name="Nagy L.G."/>
            <person name="Floudas D."/>
            <person name="Copeland A."/>
            <person name="Barry K.W."/>
            <person name="Cichocki N."/>
            <person name="Veneault-Fourrey C."/>
            <person name="LaButti K."/>
            <person name="Lindquist E.A."/>
            <person name="Lipzen A."/>
            <person name="Lundell T."/>
            <person name="Morin E."/>
            <person name="Murat C."/>
            <person name="Sun H."/>
            <person name="Tunlid A."/>
            <person name="Henrissat B."/>
            <person name="Grigoriev I.V."/>
            <person name="Hibbett D.S."/>
            <person name="Martin F."/>
            <person name="Nordberg H.P."/>
            <person name="Cantor M.N."/>
            <person name="Hua S.X."/>
        </authorList>
    </citation>
    <scope>NUCLEOTIDE SEQUENCE [LARGE SCALE GENOMIC DNA]</scope>
    <source>
        <strain evidence="1 2">UH-Slu-Lm8-n1</strain>
    </source>
</reference>
<evidence type="ECO:0000313" key="1">
    <source>
        <dbReference type="EMBL" id="KIK44974.1"/>
    </source>
</evidence>
<sequence>MFVPRVILVFADCCVDEALRSAPGAVRIFLYRRTISMVVTTFDSDPSQLEIFLLRMFALADVLESATCSRTCSMSSPDAVLRSLQAVVLIFFLLMDPSLLSSMPVSCSARMTNLAMAGISNTCTLHVKMFDTLLHCPSSRSLFPPLASANLCAPPFEVRGPHDGFPSSE</sequence>
<proteinExistence type="predicted"/>
<protein>
    <submittedName>
        <fullName evidence="1">Uncharacterized protein</fullName>
    </submittedName>
</protein>
<organism evidence="1 2">
    <name type="scientific">Suillus luteus UH-Slu-Lm8-n1</name>
    <dbReference type="NCBI Taxonomy" id="930992"/>
    <lineage>
        <taxon>Eukaryota</taxon>
        <taxon>Fungi</taxon>
        <taxon>Dikarya</taxon>
        <taxon>Basidiomycota</taxon>
        <taxon>Agaricomycotina</taxon>
        <taxon>Agaricomycetes</taxon>
        <taxon>Agaricomycetidae</taxon>
        <taxon>Boletales</taxon>
        <taxon>Suillineae</taxon>
        <taxon>Suillaceae</taxon>
        <taxon>Suillus</taxon>
    </lineage>
</organism>
<accession>A0A0D0B518</accession>
<dbReference type="EMBL" id="KN835180">
    <property type="protein sequence ID" value="KIK44974.1"/>
    <property type="molecule type" value="Genomic_DNA"/>
</dbReference>
<dbReference type="InParanoid" id="A0A0D0B518"/>
<name>A0A0D0B518_9AGAM</name>
<gene>
    <name evidence="1" type="ORF">CY34DRAFT_571744</name>
</gene>
<keyword evidence="2" id="KW-1185">Reference proteome</keyword>
<dbReference type="HOGENOM" id="CLU_1579543_0_0_1"/>
<dbReference type="Proteomes" id="UP000054485">
    <property type="component" value="Unassembled WGS sequence"/>
</dbReference>